<accession>A0A1E3X2S3</accession>
<organism evidence="1 2">
    <name type="scientific">Candidatus Scalindua rubra</name>
    <dbReference type="NCBI Taxonomy" id="1872076"/>
    <lineage>
        <taxon>Bacteria</taxon>
        <taxon>Pseudomonadati</taxon>
        <taxon>Planctomycetota</taxon>
        <taxon>Candidatus Brocadiia</taxon>
        <taxon>Candidatus Brocadiales</taxon>
        <taxon>Candidatus Scalinduaceae</taxon>
        <taxon>Candidatus Scalindua</taxon>
    </lineage>
</organism>
<name>A0A1E3X2S3_9BACT</name>
<dbReference type="AlphaFoldDB" id="A0A1E3X2S3"/>
<evidence type="ECO:0000313" key="2">
    <source>
        <dbReference type="Proteomes" id="UP000094056"/>
    </source>
</evidence>
<protein>
    <submittedName>
        <fullName evidence="1">Beta-lactamase domain protein</fullName>
    </submittedName>
</protein>
<dbReference type="SUPFAM" id="SSF56281">
    <property type="entry name" value="Metallo-hydrolase/oxidoreductase"/>
    <property type="match status" value="1"/>
</dbReference>
<dbReference type="InterPro" id="IPR036866">
    <property type="entry name" value="RibonucZ/Hydroxyglut_hydro"/>
</dbReference>
<gene>
    <name evidence="1" type="ORF">SCARUB_04937</name>
</gene>
<proteinExistence type="predicted"/>
<comment type="caution">
    <text evidence="1">The sequence shown here is derived from an EMBL/GenBank/DDBJ whole genome shotgun (WGS) entry which is preliminary data.</text>
</comment>
<dbReference type="Proteomes" id="UP000094056">
    <property type="component" value="Unassembled WGS sequence"/>
</dbReference>
<dbReference type="EMBL" id="MAYW01000318">
    <property type="protein sequence ID" value="ODS29963.1"/>
    <property type="molecule type" value="Genomic_DNA"/>
</dbReference>
<feature type="non-terminal residue" evidence="1">
    <location>
        <position position="96"/>
    </location>
</feature>
<dbReference type="Gene3D" id="3.60.15.10">
    <property type="entry name" value="Ribonuclease Z/Hydroxyacylglutathione hydrolase-like"/>
    <property type="match status" value="1"/>
</dbReference>
<sequence>MNCNIHRGTQEIGGSCVEVWTEKTRIVIDIGMPLVNKDGSEFDSRNVDRKSIGELRKEAILPDIDGFYNIDTVKVDAVLISHPHLDHYGLGHFVNT</sequence>
<reference evidence="1 2" key="1">
    <citation type="submission" date="2016-07" db="EMBL/GenBank/DDBJ databases">
        <title>Draft genome of Scalindua rubra, obtained from a brine-seawater interface in the Red Sea, sheds light on salt adaptation in anammox bacteria.</title>
        <authorList>
            <person name="Speth D.R."/>
            <person name="Lagkouvardos I."/>
            <person name="Wang Y."/>
            <person name="Qian P.-Y."/>
            <person name="Dutilh B.E."/>
            <person name="Jetten M.S."/>
        </authorList>
    </citation>
    <scope>NUCLEOTIDE SEQUENCE [LARGE SCALE GENOMIC DNA]</scope>
    <source>
        <strain evidence="1">BSI-1</strain>
    </source>
</reference>
<evidence type="ECO:0000313" key="1">
    <source>
        <dbReference type="EMBL" id="ODS29963.1"/>
    </source>
</evidence>